<dbReference type="EMBL" id="MU006462">
    <property type="protein sequence ID" value="KAF2843942.1"/>
    <property type="molecule type" value="Genomic_DNA"/>
</dbReference>
<accession>A0A6A7ALX6</accession>
<protein>
    <submittedName>
        <fullName evidence="1">Uncharacterized protein</fullName>
    </submittedName>
</protein>
<dbReference type="OrthoDB" id="3774419at2759"/>
<organism evidence="1 2">
    <name type="scientific">Plenodomus tracheiphilus IPT5</name>
    <dbReference type="NCBI Taxonomy" id="1408161"/>
    <lineage>
        <taxon>Eukaryota</taxon>
        <taxon>Fungi</taxon>
        <taxon>Dikarya</taxon>
        <taxon>Ascomycota</taxon>
        <taxon>Pezizomycotina</taxon>
        <taxon>Dothideomycetes</taxon>
        <taxon>Pleosporomycetidae</taxon>
        <taxon>Pleosporales</taxon>
        <taxon>Pleosporineae</taxon>
        <taxon>Leptosphaeriaceae</taxon>
        <taxon>Plenodomus</taxon>
    </lineage>
</organism>
<dbReference type="Proteomes" id="UP000799423">
    <property type="component" value="Unassembled WGS sequence"/>
</dbReference>
<sequence>MKCTRILFGEDYSHVQGYLPIDGELFLEAMGRPPLVYVFPNGSTFNINNWEGYIY</sequence>
<evidence type="ECO:0000313" key="2">
    <source>
        <dbReference type="Proteomes" id="UP000799423"/>
    </source>
</evidence>
<keyword evidence="2" id="KW-1185">Reference proteome</keyword>
<gene>
    <name evidence="1" type="ORF">T440DRAFT_462638</name>
</gene>
<reference evidence="1" key="1">
    <citation type="submission" date="2020-01" db="EMBL/GenBank/DDBJ databases">
        <authorList>
            <consortium name="DOE Joint Genome Institute"/>
            <person name="Haridas S."/>
            <person name="Albert R."/>
            <person name="Binder M."/>
            <person name="Bloem J."/>
            <person name="Labutti K."/>
            <person name="Salamov A."/>
            <person name="Andreopoulos B."/>
            <person name="Baker S.E."/>
            <person name="Barry K."/>
            <person name="Bills G."/>
            <person name="Bluhm B.H."/>
            <person name="Cannon C."/>
            <person name="Castanera R."/>
            <person name="Culley D.E."/>
            <person name="Daum C."/>
            <person name="Ezra D."/>
            <person name="Gonzalez J.B."/>
            <person name="Henrissat B."/>
            <person name="Kuo A."/>
            <person name="Liang C."/>
            <person name="Lipzen A."/>
            <person name="Lutzoni F."/>
            <person name="Magnuson J."/>
            <person name="Mondo S."/>
            <person name="Nolan M."/>
            <person name="Ohm R."/>
            <person name="Pangilinan J."/>
            <person name="Park H.-J."/>
            <person name="Ramirez L."/>
            <person name="Alfaro M."/>
            <person name="Sun H."/>
            <person name="Tritt A."/>
            <person name="Yoshinaga Y."/>
            <person name="Zwiers L.-H."/>
            <person name="Turgeon B.G."/>
            <person name="Goodwin S.B."/>
            <person name="Spatafora J.W."/>
            <person name="Crous P.W."/>
            <person name="Grigoriev I.V."/>
        </authorList>
    </citation>
    <scope>NUCLEOTIDE SEQUENCE</scope>
    <source>
        <strain evidence="1">IPT5</strain>
    </source>
</reference>
<name>A0A6A7ALX6_9PLEO</name>
<evidence type="ECO:0000313" key="1">
    <source>
        <dbReference type="EMBL" id="KAF2843942.1"/>
    </source>
</evidence>
<proteinExistence type="predicted"/>
<dbReference type="AlphaFoldDB" id="A0A6A7ALX6"/>